<dbReference type="PANTHER" id="PTHR14549:SF2">
    <property type="entry name" value="TRANSMEMBRANE PROTEIN 223"/>
    <property type="match status" value="1"/>
</dbReference>
<dbReference type="InterPro" id="IPR026100">
    <property type="entry name" value="Tmem223"/>
</dbReference>
<gene>
    <name evidence="2" type="ORF">IWW39_000797</name>
</gene>
<protein>
    <recommendedName>
        <fullName evidence="4">Transmembrane protein 223</fullName>
    </recommendedName>
</protein>
<name>A0A9W8GPF3_9FUNG</name>
<keyword evidence="3" id="KW-1185">Reference proteome</keyword>
<feature type="transmembrane region" description="Helical" evidence="1">
    <location>
        <begin position="108"/>
        <end position="129"/>
    </location>
</feature>
<evidence type="ECO:0008006" key="4">
    <source>
        <dbReference type="Google" id="ProtNLM"/>
    </source>
</evidence>
<keyword evidence="1" id="KW-0812">Transmembrane</keyword>
<feature type="transmembrane region" description="Helical" evidence="1">
    <location>
        <begin position="66"/>
        <end position="88"/>
    </location>
</feature>
<keyword evidence="1" id="KW-0472">Membrane</keyword>
<dbReference type="PANTHER" id="PTHR14549">
    <property type="entry name" value="TRANSMEMBRANE PROTEIN 223"/>
    <property type="match status" value="1"/>
</dbReference>
<accession>A0A9W8GPF3</accession>
<evidence type="ECO:0000313" key="2">
    <source>
        <dbReference type="EMBL" id="KAJ2690398.1"/>
    </source>
</evidence>
<reference evidence="2" key="1">
    <citation type="submission" date="2022-07" db="EMBL/GenBank/DDBJ databases">
        <title>Phylogenomic reconstructions and comparative analyses of Kickxellomycotina fungi.</title>
        <authorList>
            <person name="Reynolds N.K."/>
            <person name="Stajich J.E."/>
            <person name="Barry K."/>
            <person name="Grigoriev I.V."/>
            <person name="Crous P."/>
            <person name="Smith M.E."/>
        </authorList>
    </citation>
    <scope>NUCLEOTIDE SEQUENCE</scope>
    <source>
        <strain evidence="2">CBS 109367</strain>
    </source>
</reference>
<dbReference type="InterPro" id="IPR045325">
    <property type="entry name" value="TMEM70/TMEM186/TMEM223"/>
</dbReference>
<dbReference type="EMBL" id="JANBTX010000012">
    <property type="protein sequence ID" value="KAJ2690398.1"/>
    <property type="molecule type" value="Genomic_DNA"/>
</dbReference>
<proteinExistence type="predicted"/>
<dbReference type="Pfam" id="PF06979">
    <property type="entry name" value="TMEM70"/>
    <property type="match status" value="1"/>
</dbReference>
<evidence type="ECO:0000313" key="3">
    <source>
        <dbReference type="Proteomes" id="UP001151516"/>
    </source>
</evidence>
<keyword evidence="1" id="KW-1133">Transmembrane helix</keyword>
<dbReference type="OrthoDB" id="5950063at2759"/>
<organism evidence="2 3">
    <name type="scientific">Coemansia spiralis</name>
    <dbReference type="NCBI Taxonomy" id="417178"/>
    <lineage>
        <taxon>Eukaryota</taxon>
        <taxon>Fungi</taxon>
        <taxon>Fungi incertae sedis</taxon>
        <taxon>Zoopagomycota</taxon>
        <taxon>Kickxellomycotina</taxon>
        <taxon>Kickxellomycetes</taxon>
        <taxon>Kickxellales</taxon>
        <taxon>Kickxellaceae</taxon>
        <taxon>Coemansia</taxon>
    </lineage>
</organism>
<evidence type="ECO:0000256" key="1">
    <source>
        <dbReference type="SAM" id="Phobius"/>
    </source>
</evidence>
<dbReference type="Proteomes" id="UP001151516">
    <property type="component" value="Unassembled WGS sequence"/>
</dbReference>
<dbReference type="AlphaFoldDB" id="A0A9W8GPF3"/>
<comment type="caution">
    <text evidence="2">The sequence shown here is derived from an EMBL/GenBank/DDBJ whole genome shotgun (WGS) entry which is preliminary data.</text>
</comment>
<sequence>MLGASIKKLFFGQRSLLNRRRYRHHNSGSGPILMDNVQRRRALAQFVDKAEVTVFDRQSSRTHFRWGPWVAGGQMLMWINFADFYWRYSMDKDEETGELHLSPAWKRACTAGIALVAGLAVGGGVLHYISRTMARMQIIDGGQMVRLETYKISGSGTRTKVVPIAGMFSRDKLYTGEGPNGVSRAKTSQYSIYASRKSSFAYIMSRSGYFRDPKAFDILFHRAVAPGKK</sequence>
<dbReference type="GO" id="GO:0005739">
    <property type="term" value="C:mitochondrion"/>
    <property type="evidence" value="ECO:0007669"/>
    <property type="project" value="TreeGrafter"/>
</dbReference>